<dbReference type="NCBIfam" id="NF003743">
    <property type="entry name" value="PRK05340.1"/>
    <property type="match status" value="1"/>
</dbReference>
<evidence type="ECO:0000256" key="9">
    <source>
        <dbReference type="ARBA" id="ARBA00023211"/>
    </source>
</evidence>
<evidence type="ECO:0000256" key="5">
    <source>
        <dbReference type="ARBA" id="ARBA00022723"/>
    </source>
</evidence>
<dbReference type="InterPro" id="IPR004843">
    <property type="entry name" value="Calcineurin-like_PHP"/>
</dbReference>
<comment type="cofactor">
    <cofactor evidence="10">
        <name>Mn(2+)</name>
        <dbReference type="ChEBI" id="CHEBI:29035"/>
    </cofactor>
    <text evidence="10">Binds 2 Mn(2+) ions per subunit in a binuclear metal center.</text>
</comment>
<dbReference type="KEGG" id="reu:Reut_A1118"/>
<dbReference type="EMBL" id="CP000090">
    <property type="protein sequence ID" value="AAZ60496.1"/>
    <property type="molecule type" value="Genomic_DNA"/>
</dbReference>
<evidence type="ECO:0000256" key="8">
    <source>
        <dbReference type="ARBA" id="ARBA00023136"/>
    </source>
</evidence>
<dbReference type="GO" id="GO:0008758">
    <property type="term" value="F:UDP-2,3-diacylglucosamine hydrolase activity"/>
    <property type="evidence" value="ECO:0007669"/>
    <property type="project" value="UniProtKB-UniRule"/>
</dbReference>
<feature type="binding site" evidence="10">
    <location>
        <position position="237"/>
    </location>
    <ligand>
        <name>substrate</name>
    </ligand>
</feature>
<dbReference type="PANTHER" id="PTHR34990:SF1">
    <property type="entry name" value="UDP-2,3-DIACYLGLUCOSAMINE HYDROLASE"/>
    <property type="match status" value="1"/>
</dbReference>
<comment type="caution">
    <text evidence="10">Lacks conserved residue(s) required for the propagation of feature annotation.</text>
</comment>
<comment type="similarity">
    <text evidence="10">Belongs to the LpxH family.</text>
</comment>
<keyword evidence="5 10" id="KW-0479">Metal-binding</keyword>
<feature type="binding site" evidence="10">
    <location>
        <position position="75"/>
    </location>
    <ligand>
        <name>Mn(2+)</name>
        <dbReference type="ChEBI" id="CHEBI:29035"/>
        <label>2</label>
    </ligand>
</feature>
<keyword evidence="9 10" id="KW-0464">Manganese</keyword>
<keyword evidence="2 10" id="KW-0444">Lipid biosynthesis</keyword>
<sequence length="283" mass="31431">MRLHARFPADNYIDLAARMTAIPTTPVAGPLEVQAPAWFISDLHLTPGMPRTLAAFERVLERAAMEARTLFILGDFFEFWVGDEETSSPFAARVATALRTLAGRGVPVYLMHGNRDFLLGKRFAKAAGATLLPDPTVILCAGQRVVLSHGDMLCTDDERYNRFRRWTRKRWVQRVFLALPLSARLGVARRLRADSEAGRQRQVDQGQPTHVVYGDTSPAAVTALLEASDARLLVHGHTHRPARHQDAAGVRWVLTDWDLDGSQPRAAVLQLDEGGFHVLPQTT</sequence>
<dbReference type="PANTHER" id="PTHR34990">
    <property type="entry name" value="UDP-2,3-DIACYLGLUCOSAMINE HYDROLASE-RELATED"/>
    <property type="match status" value="1"/>
</dbReference>
<dbReference type="Gene3D" id="3.60.21.10">
    <property type="match status" value="1"/>
</dbReference>
<evidence type="ECO:0000259" key="11">
    <source>
        <dbReference type="Pfam" id="PF00149"/>
    </source>
</evidence>
<feature type="binding site" evidence="10">
    <location>
        <position position="149"/>
    </location>
    <ligand>
        <name>Mn(2+)</name>
        <dbReference type="ChEBI" id="CHEBI:29035"/>
        <label>2</label>
    </ligand>
</feature>
<dbReference type="GO" id="GO:0009245">
    <property type="term" value="P:lipid A biosynthetic process"/>
    <property type="evidence" value="ECO:0007669"/>
    <property type="project" value="UniProtKB-UniRule"/>
</dbReference>
<dbReference type="HOGENOM" id="CLU_074586_0_0_4"/>
<dbReference type="InterPro" id="IPR010138">
    <property type="entry name" value="UDP-diacylglucosamine_Hdrlase"/>
</dbReference>
<evidence type="ECO:0000256" key="6">
    <source>
        <dbReference type="ARBA" id="ARBA00022801"/>
    </source>
</evidence>
<accession>Q473D7</accession>
<feature type="binding site" evidence="10">
    <location>
        <position position="114"/>
    </location>
    <ligand>
        <name>Mn(2+)</name>
        <dbReference type="ChEBI" id="CHEBI:29035"/>
        <label>2</label>
    </ligand>
</feature>
<feature type="binding site" evidence="10">
    <location>
        <position position="75"/>
    </location>
    <ligand>
        <name>Mn(2+)</name>
        <dbReference type="ChEBI" id="CHEBI:29035"/>
        <label>1</label>
    </ligand>
</feature>
<feature type="binding site" evidence="10">
    <location>
        <position position="239"/>
    </location>
    <ligand>
        <name>Mn(2+)</name>
        <dbReference type="ChEBI" id="CHEBI:29035"/>
        <label>1</label>
    </ligand>
</feature>
<dbReference type="HAMAP" id="MF_00575">
    <property type="entry name" value="LpxH"/>
    <property type="match status" value="1"/>
</dbReference>
<keyword evidence="1 10" id="KW-1003">Cell membrane</keyword>
<feature type="binding site" evidence="10">
    <location>
        <position position="157"/>
    </location>
    <ligand>
        <name>substrate</name>
    </ligand>
</feature>
<dbReference type="eggNOG" id="COG2908">
    <property type="taxonomic scope" value="Bacteria"/>
</dbReference>
<feature type="binding site" evidence="10">
    <location>
        <position position="195"/>
    </location>
    <ligand>
        <name>substrate</name>
    </ligand>
</feature>
<dbReference type="InterPro" id="IPR043461">
    <property type="entry name" value="LpxH-like"/>
</dbReference>
<dbReference type="AlphaFoldDB" id="Q473D7"/>
<dbReference type="CDD" id="cd07398">
    <property type="entry name" value="MPP_YbbF-LpxH"/>
    <property type="match status" value="1"/>
</dbReference>
<reference evidence="12" key="1">
    <citation type="submission" date="2005-08" db="EMBL/GenBank/DDBJ databases">
        <title>Complete sequence of Chromosome1 of Ralstonia eutropha JMP134.</title>
        <authorList>
            <person name="Copeland A."/>
            <person name="Lucas S."/>
            <person name="Lapidus A."/>
            <person name="Barry K."/>
            <person name="Detter J.C."/>
            <person name="Glavina T."/>
            <person name="Hammon N."/>
            <person name="Israni S."/>
            <person name="Pitluck S."/>
            <person name="Goltsman E."/>
            <person name="Martinez M."/>
            <person name="Schmutz J."/>
            <person name="Larimer F."/>
            <person name="Land M."/>
            <person name="Lykidis A."/>
            <person name="Richardson P."/>
        </authorList>
    </citation>
    <scope>NUCLEOTIDE SEQUENCE</scope>
    <source>
        <strain evidence="12">JMP134</strain>
    </source>
</reference>
<dbReference type="Pfam" id="PF00149">
    <property type="entry name" value="Metallophos"/>
    <property type="match status" value="1"/>
</dbReference>
<evidence type="ECO:0000256" key="7">
    <source>
        <dbReference type="ARBA" id="ARBA00023098"/>
    </source>
</evidence>
<comment type="catalytic activity">
    <reaction evidence="10">
        <text>UDP-2-N,3-O-bis[(3R)-3-hydroxytetradecanoyl]-alpha-D-glucosamine + H2O = 2-N,3-O-bis[(3R)-3-hydroxytetradecanoyl]-alpha-D-glucosaminyl 1-phosphate + UMP + 2 H(+)</text>
        <dbReference type="Rhea" id="RHEA:25213"/>
        <dbReference type="ChEBI" id="CHEBI:15377"/>
        <dbReference type="ChEBI" id="CHEBI:15378"/>
        <dbReference type="ChEBI" id="CHEBI:57865"/>
        <dbReference type="ChEBI" id="CHEBI:57957"/>
        <dbReference type="ChEBI" id="CHEBI:78847"/>
        <dbReference type="EC" id="3.6.1.54"/>
    </reaction>
</comment>
<dbReference type="EC" id="3.6.1.54" evidence="10"/>
<feature type="binding site" evidence="10">
    <location>
        <begin position="114"/>
        <end position="115"/>
    </location>
    <ligand>
        <name>substrate</name>
    </ligand>
</feature>
<feature type="binding site" evidence="10">
    <location>
        <position position="44"/>
    </location>
    <ligand>
        <name>Mn(2+)</name>
        <dbReference type="ChEBI" id="CHEBI:29035"/>
        <label>1</label>
    </ligand>
</feature>
<evidence type="ECO:0000256" key="1">
    <source>
        <dbReference type="ARBA" id="ARBA00022475"/>
    </source>
</evidence>
<evidence type="ECO:0000256" key="3">
    <source>
        <dbReference type="ARBA" id="ARBA00022519"/>
    </source>
</evidence>
<keyword evidence="3 10" id="KW-0997">Cell inner membrane</keyword>
<comment type="function">
    <text evidence="10">Hydrolyzes the pyrophosphate bond of UDP-2,3-diacylglucosamine to yield 2,3-diacylglucosamine 1-phosphate (lipid X) and UMP by catalyzing the attack of water at the alpha-P atom. Involved in the biosynthesis of lipid A, a phosphorylated glycolipid that anchors the lipopolysaccharide to the outer membrane of the cell.</text>
</comment>
<keyword evidence="4 10" id="KW-0441">Lipid A biosynthesis</keyword>
<evidence type="ECO:0000256" key="4">
    <source>
        <dbReference type="ARBA" id="ARBA00022556"/>
    </source>
</evidence>
<dbReference type="UniPathway" id="UPA00359">
    <property type="reaction ID" value="UER00480"/>
</dbReference>
<dbReference type="STRING" id="264198.Reut_A1118"/>
<feature type="binding site" evidence="10">
    <location>
        <position position="42"/>
    </location>
    <ligand>
        <name>Mn(2+)</name>
        <dbReference type="ChEBI" id="CHEBI:29035"/>
        <label>1</label>
    </ligand>
</feature>
<keyword evidence="8 10" id="KW-0472">Membrane</keyword>
<dbReference type="GO" id="GO:0005737">
    <property type="term" value="C:cytoplasm"/>
    <property type="evidence" value="ECO:0007669"/>
    <property type="project" value="InterPro"/>
</dbReference>
<dbReference type="InterPro" id="IPR029052">
    <property type="entry name" value="Metallo-depent_PP-like"/>
</dbReference>
<protein>
    <recommendedName>
        <fullName evidence="10">UDP-2,3-diacylglucosamine hydrolase</fullName>
        <ecNumber evidence="10">3.6.1.54</ecNumber>
    </recommendedName>
    <alternativeName>
        <fullName evidence="10">UDP-2,3-diacylglucosamine diphosphatase</fullName>
    </alternativeName>
</protein>
<dbReference type="GO" id="GO:0030145">
    <property type="term" value="F:manganese ion binding"/>
    <property type="evidence" value="ECO:0007669"/>
    <property type="project" value="UniProtKB-UniRule"/>
</dbReference>
<organism evidence="12">
    <name type="scientific">Cupriavidus pinatubonensis (strain JMP 134 / LMG 1197)</name>
    <name type="common">Cupriavidus necator (strain JMP 134)</name>
    <dbReference type="NCBI Taxonomy" id="264198"/>
    <lineage>
        <taxon>Bacteria</taxon>
        <taxon>Pseudomonadati</taxon>
        <taxon>Pseudomonadota</taxon>
        <taxon>Betaproteobacteria</taxon>
        <taxon>Burkholderiales</taxon>
        <taxon>Burkholderiaceae</taxon>
        <taxon>Cupriavidus</taxon>
    </lineage>
</organism>
<dbReference type="GO" id="GO:0019897">
    <property type="term" value="C:extrinsic component of plasma membrane"/>
    <property type="evidence" value="ECO:0007669"/>
    <property type="project" value="UniProtKB-UniRule"/>
</dbReference>
<dbReference type="SUPFAM" id="SSF56300">
    <property type="entry name" value="Metallo-dependent phosphatases"/>
    <property type="match status" value="1"/>
</dbReference>
<proteinExistence type="inferred from homology"/>
<keyword evidence="7 10" id="KW-0443">Lipid metabolism</keyword>
<name>Q473D7_CUPPJ</name>
<gene>
    <name evidence="10" type="primary">lpxH</name>
    <name evidence="12" type="ordered locus">Reut_A1118</name>
</gene>
<feature type="binding site" evidence="10">
    <location>
        <position position="237"/>
    </location>
    <ligand>
        <name>Mn(2+)</name>
        <dbReference type="ChEBI" id="CHEBI:29035"/>
        <label>2</label>
    </ligand>
</feature>
<feature type="binding site" evidence="10">
    <location>
        <position position="202"/>
    </location>
    <ligand>
        <name>substrate</name>
    </ligand>
</feature>
<evidence type="ECO:0000313" key="12">
    <source>
        <dbReference type="EMBL" id="AAZ60496.1"/>
    </source>
</evidence>
<evidence type="ECO:0000256" key="2">
    <source>
        <dbReference type="ARBA" id="ARBA00022516"/>
    </source>
</evidence>
<dbReference type="NCBIfam" id="TIGR01854">
    <property type="entry name" value="lipid_A_lpxH"/>
    <property type="match status" value="1"/>
</dbReference>
<evidence type="ECO:0000256" key="10">
    <source>
        <dbReference type="HAMAP-Rule" id="MF_00575"/>
    </source>
</evidence>
<comment type="pathway">
    <text evidence="10">Glycolipid biosynthesis; lipid IV(A) biosynthesis; lipid IV(A) from (3R)-3-hydroxytetradecanoyl-[acyl-carrier-protein] and UDP-N-acetyl-alpha-D-glucosamine: step 4/6.</text>
</comment>
<keyword evidence="6 10" id="KW-0378">Hydrolase</keyword>
<feature type="domain" description="Calcineurin-like phosphoesterase" evidence="11">
    <location>
        <begin position="37"/>
        <end position="241"/>
    </location>
</feature>
<comment type="subcellular location">
    <subcellularLocation>
        <location evidence="10">Cell inner membrane</location>
        <topology evidence="10">Peripheral membrane protein</topology>
        <orientation evidence="10">Cytoplasmic side</orientation>
    </subcellularLocation>
</comment>